<protein>
    <submittedName>
        <fullName evidence="1">Uncharacterized protein</fullName>
    </submittedName>
</protein>
<evidence type="ECO:0000313" key="1">
    <source>
        <dbReference type="EMBL" id="MBA2132258.1"/>
    </source>
</evidence>
<dbReference type="RefSeq" id="WP_181338712.1">
    <property type="nucleotide sequence ID" value="NZ_JAAKDE010000003.1"/>
</dbReference>
<evidence type="ECO:0000313" key="2">
    <source>
        <dbReference type="Proteomes" id="UP000657177"/>
    </source>
</evidence>
<gene>
    <name evidence="1" type="ORF">G5B42_01660</name>
</gene>
<dbReference type="EMBL" id="JAAKDE010000003">
    <property type="protein sequence ID" value="MBA2132258.1"/>
    <property type="molecule type" value="Genomic_DNA"/>
</dbReference>
<keyword evidence="2" id="KW-1185">Reference proteome</keyword>
<proteinExistence type="predicted"/>
<comment type="caution">
    <text evidence="1">The sequence shown here is derived from an EMBL/GenBank/DDBJ whole genome shotgun (WGS) entry which is preliminary data.</text>
</comment>
<dbReference type="Proteomes" id="UP000657177">
    <property type="component" value="Unassembled WGS sequence"/>
</dbReference>
<dbReference type="AlphaFoldDB" id="A0A8J6LLM0"/>
<reference evidence="1" key="1">
    <citation type="submission" date="2020-06" db="EMBL/GenBank/DDBJ databases">
        <title>Novel chitinolytic bacterium.</title>
        <authorList>
            <person name="Ungkulpasvich U."/>
            <person name="Kosugi A."/>
            <person name="Uke A."/>
        </authorList>
    </citation>
    <scope>NUCLEOTIDE SEQUENCE</scope>
    <source>
        <strain evidence="1">UUS1-1</strain>
    </source>
</reference>
<sequence>MSLAKVWGDRLETHVELGWEEREESQAQQVNKLFRALLAEETGAGPPPLKATTAQGSLSFLVFTSTGCSFKSSFFLSP</sequence>
<organism evidence="1 2">
    <name type="scientific">Capillibacterium thermochitinicola</name>
    <dbReference type="NCBI Taxonomy" id="2699427"/>
    <lineage>
        <taxon>Bacteria</taxon>
        <taxon>Bacillati</taxon>
        <taxon>Bacillota</taxon>
        <taxon>Capillibacterium</taxon>
    </lineage>
</organism>
<name>A0A8J6LLM0_9FIRM</name>
<accession>A0A8J6LLM0</accession>